<sequence length="269" mass="31899">MREWLIHLRKLKGLTQQQVASKCFIERSYYSQIERGTRNPSINVAKNIASTLGFNPLKFFNSEFDFAAEEKRTSSINNTFPSDIISYFNSNEHAHMIYLYNNIQNYYINFLTYLLAVIQKNRHCIIVENEEDYCNINRELEKIYSTTEIKKYLHHFKKGVRCKKNLEEIVSCVKELQSQYKYKESIYIWLHNEKICQYDIIGKLEKSDIELDKILFVQTYKASLVSAEEHIKLMKKYPLLMTDGEIVNSPFFISKKSLVLPSFYIQEDL</sequence>
<evidence type="ECO:0000313" key="3">
    <source>
        <dbReference type="EMBL" id="TCT14919.1"/>
    </source>
</evidence>
<dbReference type="OrthoDB" id="1684348at2"/>
<dbReference type="GO" id="GO:0003677">
    <property type="term" value="F:DNA binding"/>
    <property type="evidence" value="ECO:0007669"/>
    <property type="project" value="UniProtKB-KW"/>
</dbReference>
<feature type="domain" description="HTH cro/C1-type" evidence="2">
    <location>
        <begin position="5"/>
        <end position="60"/>
    </location>
</feature>
<evidence type="ECO:0000256" key="1">
    <source>
        <dbReference type="ARBA" id="ARBA00023125"/>
    </source>
</evidence>
<accession>A0A4R3MKL0</accession>
<dbReference type="Gene3D" id="1.10.260.40">
    <property type="entry name" value="lambda repressor-like DNA-binding domains"/>
    <property type="match status" value="1"/>
</dbReference>
<name>A0A4R3MKL0_9FIRM</name>
<dbReference type="PANTHER" id="PTHR46558:SF11">
    <property type="entry name" value="HTH-TYPE TRANSCRIPTIONAL REGULATOR XRE"/>
    <property type="match status" value="1"/>
</dbReference>
<dbReference type="CDD" id="cd00093">
    <property type="entry name" value="HTH_XRE"/>
    <property type="match status" value="1"/>
</dbReference>
<dbReference type="SUPFAM" id="SSF47413">
    <property type="entry name" value="lambda repressor-like DNA-binding domains"/>
    <property type="match status" value="1"/>
</dbReference>
<proteinExistence type="predicted"/>
<comment type="caution">
    <text evidence="3">The sequence shown here is derived from an EMBL/GenBank/DDBJ whole genome shotgun (WGS) entry which is preliminary data.</text>
</comment>
<gene>
    <name evidence="3" type="ORF">EDC18_10469</name>
</gene>
<dbReference type="SMART" id="SM00530">
    <property type="entry name" value="HTH_XRE"/>
    <property type="match status" value="1"/>
</dbReference>
<dbReference type="InterPro" id="IPR001387">
    <property type="entry name" value="Cro/C1-type_HTH"/>
</dbReference>
<keyword evidence="1" id="KW-0238">DNA-binding</keyword>
<evidence type="ECO:0000313" key="4">
    <source>
        <dbReference type="Proteomes" id="UP000294902"/>
    </source>
</evidence>
<protein>
    <submittedName>
        <fullName evidence="3">Helix-turn-helix protein</fullName>
    </submittedName>
</protein>
<reference evidence="3 4" key="1">
    <citation type="submission" date="2019-03" db="EMBL/GenBank/DDBJ databases">
        <title>Genomic Encyclopedia of Type Strains, Phase IV (KMG-IV): sequencing the most valuable type-strain genomes for metagenomic binning, comparative biology and taxonomic classification.</title>
        <authorList>
            <person name="Goeker M."/>
        </authorList>
    </citation>
    <scope>NUCLEOTIDE SEQUENCE [LARGE SCALE GENOMIC DNA]</scope>
    <source>
        <strain evidence="3 4">DSM 24629</strain>
    </source>
</reference>
<dbReference type="AlphaFoldDB" id="A0A4R3MKL0"/>
<dbReference type="Pfam" id="PF01381">
    <property type="entry name" value="HTH_3"/>
    <property type="match status" value="1"/>
</dbReference>
<evidence type="ECO:0000259" key="2">
    <source>
        <dbReference type="PROSITE" id="PS50943"/>
    </source>
</evidence>
<dbReference type="Proteomes" id="UP000294902">
    <property type="component" value="Unassembled WGS sequence"/>
</dbReference>
<dbReference type="PANTHER" id="PTHR46558">
    <property type="entry name" value="TRACRIPTIONAL REGULATORY PROTEIN-RELATED-RELATED"/>
    <property type="match status" value="1"/>
</dbReference>
<keyword evidence="4" id="KW-1185">Reference proteome</keyword>
<dbReference type="RefSeq" id="WP_132251759.1">
    <property type="nucleotide sequence ID" value="NZ_SMAL01000004.1"/>
</dbReference>
<dbReference type="InterPro" id="IPR010982">
    <property type="entry name" value="Lambda_DNA-bd_dom_sf"/>
</dbReference>
<dbReference type="PROSITE" id="PS50943">
    <property type="entry name" value="HTH_CROC1"/>
    <property type="match status" value="1"/>
</dbReference>
<dbReference type="EMBL" id="SMAL01000004">
    <property type="protein sequence ID" value="TCT14919.1"/>
    <property type="molecule type" value="Genomic_DNA"/>
</dbReference>
<organism evidence="3 4">
    <name type="scientific">Natranaerovirga pectinivora</name>
    <dbReference type="NCBI Taxonomy" id="682400"/>
    <lineage>
        <taxon>Bacteria</taxon>
        <taxon>Bacillati</taxon>
        <taxon>Bacillota</taxon>
        <taxon>Clostridia</taxon>
        <taxon>Lachnospirales</taxon>
        <taxon>Natranaerovirgaceae</taxon>
        <taxon>Natranaerovirga</taxon>
    </lineage>
</organism>